<dbReference type="NCBIfam" id="NF009407">
    <property type="entry name" value="PRK12768.1"/>
    <property type="match status" value="1"/>
</dbReference>
<organism evidence="7 8">
    <name type="scientific">Rhodoplanes serenus</name>
    <dbReference type="NCBI Taxonomy" id="200615"/>
    <lineage>
        <taxon>Bacteria</taxon>
        <taxon>Pseudomonadati</taxon>
        <taxon>Pseudomonadota</taxon>
        <taxon>Alphaproteobacteria</taxon>
        <taxon>Hyphomicrobiales</taxon>
        <taxon>Nitrobacteraceae</taxon>
        <taxon>Rhodoplanes</taxon>
    </lineage>
</organism>
<feature type="transmembrane region" description="Helical" evidence="6">
    <location>
        <begin position="66"/>
        <end position="89"/>
    </location>
</feature>
<proteinExistence type="predicted"/>
<comment type="caution">
    <text evidence="7">The sequence shown here is derived from an EMBL/GenBank/DDBJ whole genome shotgun (WGS) entry which is preliminary data.</text>
</comment>
<gene>
    <name evidence="7" type="ORF">RHODGE_RHODGE_00186</name>
</gene>
<evidence type="ECO:0000256" key="3">
    <source>
        <dbReference type="ARBA" id="ARBA00022989"/>
    </source>
</evidence>
<reference evidence="8" key="1">
    <citation type="submission" date="2018-10" db="EMBL/GenBank/DDBJ databases">
        <authorList>
            <person name="Peiro R."/>
            <person name="Begona"/>
            <person name="Cbmso G."/>
            <person name="Lopez M."/>
            <person name="Gonzalez S."/>
            <person name="Sacristan E."/>
            <person name="Castillo E."/>
        </authorList>
    </citation>
    <scope>NUCLEOTIDE SEQUENCE [LARGE SCALE GENOMIC DNA]</scope>
</reference>
<evidence type="ECO:0000256" key="6">
    <source>
        <dbReference type="SAM" id="Phobius"/>
    </source>
</evidence>
<feature type="transmembrane region" description="Helical" evidence="6">
    <location>
        <begin position="201"/>
        <end position="225"/>
    </location>
</feature>
<dbReference type="RefSeq" id="WP_111388742.1">
    <property type="nucleotide sequence ID" value="NZ_NPEW01000482.1"/>
</dbReference>
<keyword evidence="8" id="KW-1185">Reference proteome</keyword>
<dbReference type="AlphaFoldDB" id="A0A327JRP8"/>
<feature type="transmembrane region" description="Helical" evidence="6">
    <location>
        <begin position="136"/>
        <end position="162"/>
    </location>
</feature>
<evidence type="ECO:0000256" key="2">
    <source>
        <dbReference type="ARBA" id="ARBA00022692"/>
    </source>
</evidence>
<protein>
    <submittedName>
        <fullName evidence="7">Uncharacterized protein</fullName>
    </submittedName>
</protein>
<evidence type="ECO:0000256" key="5">
    <source>
        <dbReference type="SAM" id="MobiDB-lite"/>
    </source>
</evidence>
<evidence type="ECO:0000256" key="4">
    <source>
        <dbReference type="ARBA" id="ARBA00023136"/>
    </source>
</evidence>
<dbReference type="Pfam" id="PF07264">
    <property type="entry name" value="EI24"/>
    <property type="match status" value="1"/>
</dbReference>
<evidence type="ECO:0000313" key="8">
    <source>
        <dbReference type="Proteomes" id="UP000289200"/>
    </source>
</evidence>
<sequence>MLHAAYLALAQMLSPPFRSVLLKSAGLALLLLAVLMVGLYQLVAWLGGAGGAWMETTLGPAAQNPLAVLGWILAIALGAGLFAGAVFLMPAVTSLVASFYADDVAAEVERVHYPDDPPGIAPPIGYAVLEGTKTALLALVIYLCAAPFLLVAGAGAVVFFLATAYLLGREYFLIAAVRLQPIRDAKAMWRDNRTRVVTGGLLIAAFVLIPIVNFATPLFATAFMVHLHKRMAAERAAERRRERERIAADPNDFSVQPPDPRDRLARH</sequence>
<keyword evidence="4 6" id="KW-0472">Membrane</keyword>
<keyword evidence="2 6" id="KW-0812">Transmembrane</keyword>
<dbReference type="Proteomes" id="UP000289200">
    <property type="component" value="Unassembled WGS sequence"/>
</dbReference>
<feature type="transmembrane region" description="Helical" evidence="6">
    <location>
        <begin position="20"/>
        <end position="46"/>
    </location>
</feature>
<dbReference type="InterPro" id="IPR059112">
    <property type="entry name" value="CysZ/EI24"/>
</dbReference>
<evidence type="ECO:0000313" key="7">
    <source>
        <dbReference type="EMBL" id="VCU06862.1"/>
    </source>
</evidence>
<name>A0A327JRP8_9BRAD</name>
<dbReference type="EMBL" id="UWOC01000011">
    <property type="protein sequence ID" value="VCU06862.1"/>
    <property type="molecule type" value="Genomic_DNA"/>
</dbReference>
<evidence type="ECO:0000256" key="1">
    <source>
        <dbReference type="ARBA" id="ARBA00004141"/>
    </source>
</evidence>
<accession>A0A327JRP8</accession>
<comment type="subcellular location">
    <subcellularLocation>
        <location evidence="1">Membrane</location>
        <topology evidence="1">Multi-pass membrane protein</topology>
    </subcellularLocation>
</comment>
<keyword evidence="3 6" id="KW-1133">Transmembrane helix</keyword>
<dbReference type="OrthoDB" id="5421146at2"/>
<feature type="region of interest" description="Disordered" evidence="5">
    <location>
        <begin position="240"/>
        <end position="267"/>
    </location>
</feature>